<evidence type="ECO:0000259" key="2">
    <source>
        <dbReference type="SMART" id="SM00343"/>
    </source>
</evidence>
<dbReference type="EMBL" id="BKCJ010321914">
    <property type="protein sequence ID" value="GEZ77497.1"/>
    <property type="molecule type" value="Genomic_DNA"/>
</dbReference>
<dbReference type="AlphaFoldDB" id="A0A699IR24"/>
<keyword evidence="1" id="KW-0175">Coiled coil</keyword>
<accession>A0A699IR24</accession>
<organism evidence="3">
    <name type="scientific">Tanacetum cinerariifolium</name>
    <name type="common">Dalmatian daisy</name>
    <name type="synonym">Chrysanthemum cinerariifolium</name>
    <dbReference type="NCBI Taxonomy" id="118510"/>
    <lineage>
        <taxon>Eukaryota</taxon>
        <taxon>Viridiplantae</taxon>
        <taxon>Streptophyta</taxon>
        <taxon>Embryophyta</taxon>
        <taxon>Tracheophyta</taxon>
        <taxon>Spermatophyta</taxon>
        <taxon>Magnoliopsida</taxon>
        <taxon>eudicotyledons</taxon>
        <taxon>Gunneridae</taxon>
        <taxon>Pentapetalae</taxon>
        <taxon>asterids</taxon>
        <taxon>campanulids</taxon>
        <taxon>Asterales</taxon>
        <taxon>Asteraceae</taxon>
        <taxon>Asteroideae</taxon>
        <taxon>Anthemideae</taxon>
        <taxon>Anthemidinae</taxon>
        <taxon>Tanacetum</taxon>
    </lineage>
</organism>
<comment type="caution">
    <text evidence="3">The sequence shown here is derived from an EMBL/GenBank/DDBJ whole genome shotgun (WGS) entry which is preliminary data.</text>
</comment>
<evidence type="ECO:0000313" key="3">
    <source>
        <dbReference type="EMBL" id="GEZ77497.1"/>
    </source>
</evidence>
<dbReference type="InterPro" id="IPR021109">
    <property type="entry name" value="Peptidase_aspartic_dom_sf"/>
</dbReference>
<dbReference type="InterPro" id="IPR001878">
    <property type="entry name" value="Znf_CCHC"/>
</dbReference>
<feature type="coiled-coil region" evidence="1">
    <location>
        <begin position="58"/>
        <end position="94"/>
    </location>
</feature>
<dbReference type="Gene3D" id="4.10.60.10">
    <property type="entry name" value="Zinc finger, CCHC-type"/>
    <property type="match status" value="1"/>
</dbReference>
<gene>
    <name evidence="3" type="ORF">Tci_549470</name>
</gene>
<dbReference type="InterPro" id="IPR032567">
    <property type="entry name" value="RTL1-rel"/>
</dbReference>
<name>A0A699IR24_TANCI</name>
<dbReference type="GO" id="GO:0003676">
    <property type="term" value="F:nucleic acid binding"/>
    <property type="evidence" value="ECO:0007669"/>
    <property type="project" value="InterPro"/>
</dbReference>
<evidence type="ECO:0000256" key="1">
    <source>
        <dbReference type="SAM" id="Coils"/>
    </source>
</evidence>
<dbReference type="GO" id="GO:0003964">
    <property type="term" value="F:RNA-directed DNA polymerase activity"/>
    <property type="evidence" value="ECO:0007669"/>
    <property type="project" value="UniProtKB-KW"/>
</dbReference>
<feature type="non-terminal residue" evidence="3">
    <location>
        <position position="1"/>
    </location>
</feature>
<dbReference type="Gene3D" id="2.40.70.10">
    <property type="entry name" value="Acid Proteases"/>
    <property type="match status" value="1"/>
</dbReference>
<dbReference type="SMART" id="SM00343">
    <property type="entry name" value="ZnF_C2HC"/>
    <property type="match status" value="2"/>
</dbReference>
<reference evidence="3" key="1">
    <citation type="journal article" date="2019" name="Sci. Rep.">
        <title>Draft genome of Tanacetum cinerariifolium, the natural source of mosquito coil.</title>
        <authorList>
            <person name="Yamashiro T."/>
            <person name="Shiraishi A."/>
            <person name="Satake H."/>
            <person name="Nakayama K."/>
        </authorList>
    </citation>
    <scope>NUCLEOTIDE SEQUENCE</scope>
</reference>
<sequence>EPEDVIEVEETVEPEDETIPASVHEVDGACIGQKEGKAKDGYYGKLILDLGNGVRFSMEEGTAAMENLVKKLGNAEERAECKKLKKELEEARFSNTLLRMQNERSVPMTQAVVRRMIKESVDADITTKRARQANVRNDARGFGPVRGQDATLVVRECSFDGFMKCNPTIFREGKRVKFDVVTLQGPALTWWNSKNNQKQGNARAMTTALTEGKVSSGSLLVCEHCFTRHVGQCTVKCHKCGKVRHKARYCKEKSVATGANAQPLWTCFDCGEQGHTRNRYPYKVNQEEVREACGRAYAIKDVKPQGPNVVTGTFLLNNRYASVLFDSGFDRSFVDTRFSSMLDIDPVKINTRYEVELADGRVVSMNTILKGYTLNLVNHLFEINLLPIELGTFDVIIGMDWLVKHDAVFVCGEKIVSYTSRKQDVDSRK</sequence>
<feature type="domain" description="CCHC-type" evidence="2">
    <location>
        <begin position="236"/>
        <end position="252"/>
    </location>
</feature>
<keyword evidence="3" id="KW-0695">RNA-directed DNA polymerase</keyword>
<dbReference type="PANTHER" id="PTHR15503">
    <property type="entry name" value="LDOC1 RELATED"/>
    <property type="match status" value="1"/>
</dbReference>
<dbReference type="GO" id="GO:0008270">
    <property type="term" value="F:zinc ion binding"/>
    <property type="evidence" value="ECO:0007669"/>
    <property type="project" value="InterPro"/>
</dbReference>
<feature type="domain" description="CCHC-type" evidence="2">
    <location>
        <begin position="266"/>
        <end position="282"/>
    </location>
</feature>
<dbReference type="SUPFAM" id="SSF50630">
    <property type="entry name" value="Acid proteases"/>
    <property type="match status" value="1"/>
</dbReference>
<protein>
    <submittedName>
        <fullName evidence="3">Reverse transcriptase domain-containing protein</fullName>
    </submittedName>
</protein>
<proteinExistence type="predicted"/>
<keyword evidence="3" id="KW-0808">Transferase</keyword>
<keyword evidence="3" id="KW-0548">Nucleotidyltransferase</keyword>
<dbReference type="Pfam" id="PF08284">
    <property type="entry name" value="RVP_2"/>
    <property type="match status" value="1"/>
</dbReference>
<dbReference type="CDD" id="cd00303">
    <property type="entry name" value="retropepsin_like"/>
    <property type="match status" value="1"/>
</dbReference>
<dbReference type="PANTHER" id="PTHR15503:SF45">
    <property type="entry name" value="RNA-DIRECTED DNA POLYMERASE HOMOLOG"/>
    <property type="match status" value="1"/>
</dbReference>